<dbReference type="InterPro" id="IPR014757">
    <property type="entry name" value="Tscrpt_reg_IclR_C"/>
</dbReference>
<accession>A0A644ZJD0</accession>
<proteinExistence type="predicted"/>
<comment type="caution">
    <text evidence="2">The sequence shown here is derived from an EMBL/GenBank/DDBJ whole genome shotgun (WGS) entry which is preliminary data.</text>
</comment>
<organism evidence="2">
    <name type="scientific">bioreactor metagenome</name>
    <dbReference type="NCBI Taxonomy" id="1076179"/>
    <lineage>
        <taxon>unclassified sequences</taxon>
        <taxon>metagenomes</taxon>
        <taxon>ecological metagenomes</taxon>
    </lineage>
</organism>
<evidence type="ECO:0000259" key="1">
    <source>
        <dbReference type="PROSITE" id="PS51078"/>
    </source>
</evidence>
<reference evidence="2" key="1">
    <citation type="submission" date="2019-08" db="EMBL/GenBank/DDBJ databases">
        <authorList>
            <person name="Kucharzyk K."/>
            <person name="Murdoch R.W."/>
            <person name="Higgins S."/>
            <person name="Loffler F."/>
        </authorList>
    </citation>
    <scope>NUCLEOTIDE SEQUENCE</scope>
</reference>
<dbReference type="Gene3D" id="3.30.450.40">
    <property type="match status" value="1"/>
</dbReference>
<protein>
    <recommendedName>
        <fullName evidence="1">IclR-ED domain-containing protein</fullName>
    </recommendedName>
</protein>
<dbReference type="EMBL" id="VSSQ01009142">
    <property type="protein sequence ID" value="MPM40837.1"/>
    <property type="molecule type" value="Genomic_DNA"/>
</dbReference>
<feature type="domain" description="IclR-ED" evidence="1">
    <location>
        <begin position="1"/>
        <end position="93"/>
    </location>
</feature>
<dbReference type="SUPFAM" id="SSF55781">
    <property type="entry name" value="GAF domain-like"/>
    <property type="match status" value="1"/>
</dbReference>
<dbReference type="InterPro" id="IPR029016">
    <property type="entry name" value="GAF-like_dom_sf"/>
</dbReference>
<dbReference type="AlphaFoldDB" id="A0A644ZJD0"/>
<dbReference type="Pfam" id="PF01614">
    <property type="entry name" value="IclR_C"/>
    <property type="match status" value="1"/>
</dbReference>
<gene>
    <name evidence="2" type="ORF">SDC9_87485</name>
</gene>
<sequence length="93" mass="10204">MRKRFDKVTWDKAPTFDQWKSEVEQCKALGWSVDRDNFMAGVTVVAVPVMSQSGRMTHTLAAVGLSSHLELSAVNALAAKMLQEARQLSGALP</sequence>
<dbReference type="PROSITE" id="PS51078">
    <property type="entry name" value="ICLR_ED"/>
    <property type="match status" value="1"/>
</dbReference>
<evidence type="ECO:0000313" key="2">
    <source>
        <dbReference type="EMBL" id="MPM40837.1"/>
    </source>
</evidence>
<name>A0A644ZJD0_9ZZZZ</name>